<reference evidence="4" key="1">
    <citation type="journal article" date="2019" name="Int. J. Syst. Evol. Microbiol.">
        <title>The Global Catalogue of Microorganisms (GCM) 10K type strain sequencing project: providing services to taxonomists for standard genome sequencing and annotation.</title>
        <authorList>
            <consortium name="The Broad Institute Genomics Platform"/>
            <consortium name="The Broad Institute Genome Sequencing Center for Infectious Disease"/>
            <person name="Wu L."/>
            <person name="Ma J."/>
        </authorList>
    </citation>
    <scope>NUCLEOTIDE SEQUENCE [LARGE SCALE GENOMIC DNA]</scope>
    <source>
        <strain evidence="4">JCM 17459</strain>
    </source>
</reference>
<protein>
    <submittedName>
        <fullName evidence="3">Universal stress protein</fullName>
    </submittedName>
</protein>
<evidence type="ECO:0000256" key="1">
    <source>
        <dbReference type="ARBA" id="ARBA00008791"/>
    </source>
</evidence>
<dbReference type="PANTHER" id="PTHR46268">
    <property type="entry name" value="STRESS RESPONSE PROTEIN NHAX"/>
    <property type="match status" value="1"/>
</dbReference>
<dbReference type="InterPro" id="IPR014729">
    <property type="entry name" value="Rossmann-like_a/b/a_fold"/>
</dbReference>
<comment type="caution">
    <text evidence="3">The sequence shown here is derived from an EMBL/GenBank/DDBJ whole genome shotgun (WGS) entry which is preliminary data.</text>
</comment>
<keyword evidence="4" id="KW-1185">Reference proteome</keyword>
<evidence type="ECO:0000313" key="4">
    <source>
        <dbReference type="Proteomes" id="UP001499841"/>
    </source>
</evidence>
<feature type="domain" description="UspA" evidence="2">
    <location>
        <begin position="11"/>
        <end position="145"/>
    </location>
</feature>
<dbReference type="RefSeq" id="WP_345041208.1">
    <property type="nucleotide sequence ID" value="NZ_BAABBA010000010.1"/>
</dbReference>
<dbReference type="SUPFAM" id="SSF52402">
    <property type="entry name" value="Adenine nucleotide alpha hydrolases-like"/>
    <property type="match status" value="2"/>
</dbReference>
<name>A0ABP8EVC4_9MICO</name>
<dbReference type="Gene3D" id="3.40.50.620">
    <property type="entry name" value="HUPs"/>
    <property type="match status" value="2"/>
</dbReference>
<dbReference type="InterPro" id="IPR006015">
    <property type="entry name" value="Universal_stress_UspA"/>
</dbReference>
<dbReference type="EMBL" id="BAABBA010000010">
    <property type="protein sequence ID" value="GAA4287931.1"/>
    <property type="molecule type" value="Genomic_DNA"/>
</dbReference>
<dbReference type="InterPro" id="IPR006016">
    <property type="entry name" value="UspA"/>
</dbReference>
<evidence type="ECO:0000313" key="3">
    <source>
        <dbReference type="EMBL" id="GAA4287931.1"/>
    </source>
</evidence>
<dbReference type="PANTHER" id="PTHR46268:SF6">
    <property type="entry name" value="UNIVERSAL STRESS PROTEIN UP12"/>
    <property type="match status" value="1"/>
</dbReference>
<proteinExistence type="inferred from homology"/>
<evidence type="ECO:0000259" key="2">
    <source>
        <dbReference type="Pfam" id="PF00582"/>
    </source>
</evidence>
<sequence>MAARLDVPGRAVVVGADGSGRSRRAVEWAAGEAERRGAPLLLVCAVAWQVMAEGGVAPPSEDDLLGPARRVVEEELGRVRATHPGVTVTGAAVSGRPAVVLVEASERAGLVVVGAAGHRPVAGPLLGSVSQKVVAHAHGPVAVVREEAPAQMTGPVVVGADPSDPPLETLRFAFDEARRRGVGVVVVCATERARTTHSYSPVVSEFFAAQAEEDLESLTRTVDEMALERGVDAEVRRLAGHPADALIEVAGNRSLVVVGSRGHFGLTGLLLGSVSREVLQRAPAVVVVRERPRE</sequence>
<feature type="domain" description="UspA" evidence="2">
    <location>
        <begin position="152"/>
        <end position="288"/>
    </location>
</feature>
<gene>
    <name evidence="3" type="ORF">GCM10022262_22910</name>
</gene>
<dbReference type="Pfam" id="PF00582">
    <property type="entry name" value="Usp"/>
    <property type="match status" value="2"/>
</dbReference>
<dbReference type="PRINTS" id="PR01438">
    <property type="entry name" value="UNVRSLSTRESS"/>
</dbReference>
<accession>A0ABP8EVC4</accession>
<organism evidence="3 4">
    <name type="scientific">Georgenia daeguensis</name>
    <dbReference type="NCBI Taxonomy" id="908355"/>
    <lineage>
        <taxon>Bacteria</taxon>
        <taxon>Bacillati</taxon>
        <taxon>Actinomycetota</taxon>
        <taxon>Actinomycetes</taxon>
        <taxon>Micrococcales</taxon>
        <taxon>Bogoriellaceae</taxon>
        <taxon>Georgenia</taxon>
    </lineage>
</organism>
<dbReference type="CDD" id="cd00293">
    <property type="entry name" value="USP-like"/>
    <property type="match status" value="1"/>
</dbReference>
<comment type="similarity">
    <text evidence="1">Belongs to the universal stress protein A family.</text>
</comment>
<dbReference type="Proteomes" id="UP001499841">
    <property type="component" value="Unassembled WGS sequence"/>
</dbReference>